<dbReference type="InterPro" id="IPR052336">
    <property type="entry name" value="MlaD_Phospholipid_Transporter"/>
</dbReference>
<evidence type="ECO:0000259" key="2">
    <source>
        <dbReference type="Pfam" id="PF02470"/>
    </source>
</evidence>
<name>A0ABU4VPJ6_9ACTN</name>
<protein>
    <submittedName>
        <fullName evidence="3">MlaD family protein</fullName>
    </submittedName>
</protein>
<dbReference type="Pfam" id="PF02470">
    <property type="entry name" value="MlaD"/>
    <property type="match status" value="1"/>
</dbReference>
<gene>
    <name evidence="3" type="ORF">SK069_19485</name>
</gene>
<comment type="caution">
    <text evidence="3">The sequence shown here is derived from an EMBL/GenBank/DDBJ whole genome shotgun (WGS) entry which is preliminary data.</text>
</comment>
<evidence type="ECO:0000313" key="4">
    <source>
        <dbReference type="Proteomes" id="UP001277761"/>
    </source>
</evidence>
<dbReference type="Proteomes" id="UP001277761">
    <property type="component" value="Unassembled WGS sequence"/>
</dbReference>
<sequence length="473" mass="50035">MALVGTIAIAALLVAVYVSYGANSGLPLKEYRTFRVELPDANRLVRASQVRIAGMRVGLVEKVGAVSPSADDPTGRLRAWAEVKLPADAQRIPVDSTVSVRPASVLGATYLDIVPGRSSRSLENGETLPLRQARERVELTDLLDVFDRRTRRSVQGTITALGDGLVGRGAALGETVSLTRRLLEPLRLVADNLADPATRLGPAISSYDRLVGAFSAERPALERGVTGASRTFAALSRSRPALGATIDRLPGTAATTTAALARLRPALEDLAGVSARLRPAALRLPAGLTALNDVFRDATGAFRAFRPASPRLGAAGEALRVFAERPQVDGLVRKLGDTFVAAEPVVAASADAQEYCNSIAVFAQNITSVFGDNGFGEGPAVIGVRLKSLGGSSPIEMLQNGEKLPGLHLNYTPKQNAQECEAGNEPFSFDRQSLTNPPGLQSRSHVETTVDPEMTRQARAAGLFDPIPESVKP</sequence>
<evidence type="ECO:0000256" key="1">
    <source>
        <dbReference type="SAM" id="MobiDB-lite"/>
    </source>
</evidence>
<feature type="domain" description="Mce/MlaD" evidence="2">
    <location>
        <begin position="31"/>
        <end position="116"/>
    </location>
</feature>
<proteinExistence type="predicted"/>
<organism evidence="3 4">
    <name type="scientific">Patulibacter brassicae</name>
    <dbReference type="NCBI Taxonomy" id="1705717"/>
    <lineage>
        <taxon>Bacteria</taxon>
        <taxon>Bacillati</taxon>
        <taxon>Actinomycetota</taxon>
        <taxon>Thermoleophilia</taxon>
        <taxon>Solirubrobacterales</taxon>
        <taxon>Patulibacteraceae</taxon>
        <taxon>Patulibacter</taxon>
    </lineage>
</organism>
<evidence type="ECO:0000313" key="3">
    <source>
        <dbReference type="EMBL" id="MDX8153789.1"/>
    </source>
</evidence>
<dbReference type="PANTHER" id="PTHR33371:SF4">
    <property type="entry name" value="INTERMEMBRANE PHOSPHOLIPID TRANSPORT SYSTEM BINDING PROTEIN MLAD"/>
    <property type="match status" value="1"/>
</dbReference>
<feature type="compositionally biased region" description="Basic and acidic residues" evidence="1">
    <location>
        <begin position="444"/>
        <end position="456"/>
    </location>
</feature>
<accession>A0ABU4VPJ6</accession>
<feature type="compositionally biased region" description="Polar residues" evidence="1">
    <location>
        <begin position="430"/>
        <end position="443"/>
    </location>
</feature>
<dbReference type="EMBL" id="JAXAVX010000020">
    <property type="protein sequence ID" value="MDX8153789.1"/>
    <property type="molecule type" value="Genomic_DNA"/>
</dbReference>
<dbReference type="PANTHER" id="PTHR33371">
    <property type="entry name" value="INTERMEMBRANE PHOSPHOLIPID TRANSPORT SYSTEM BINDING PROTEIN MLAD-RELATED"/>
    <property type="match status" value="1"/>
</dbReference>
<dbReference type="InterPro" id="IPR003399">
    <property type="entry name" value="Mce/MlaD"/>
</dbReference>
<feature type="region of interest" description="Disordered" evidence="1">
    <location>
        <begin position="429"/>
        <end position="473"/>
    </location>
</feature>
<dbReference type="RefSeq" id="WP_319955938.1">
    <property type="nucleotide sequence ID" value="NZ_JAXAVX010000020.1"/>
</dbReference>
<keyword evidence="4" id="KW-1185">Reference proteome</keyword>
<reference evidence="3 4" key="1">
    <citation type="submission" date="2023-11" db="EMBL/GenBank/DDBJ databases">
        <authorList>
            <person name="Xu M."/>
            <person name="Jiang T."/>
        </authorList>
    </citation>
    <scope>NUCLEOTIDE SEQUENCE [LARGE SCALE GENOMIC DNA]</scope>
    <source>
        <strain evidence="3 4">SD</strain>
    </source>
</reference>